<organism evidence="4 5">
    <name type="scientific">Georgenia yuyongxinii</name>
    <dbReference type="NCBI Taxonomy" id="2589797"/>
    <lineage>
        <taxon>Bacteria</taxon>
        <taxon>Bacillati</taxon>
        <taxon>Actinomycetota</taxon>
        <taxon>Actinomycetes</taxon>
        <taxon>Micrococcales</taxon>
        <taxon>Bogoriellaceae</taxon>
        <taxon>Georgenia</taxon>
    </lineage>
</organism>
<feature type="compositionally biased region" description="Basic residues" evidence="2">
    <location>
        <begin position="37"/>
        <end position="54"/>
    </location>
</feature>
<dbReference type="InterPro" id="IPR003615">
    <property type="entry name" value="HNH_nuc"/>
</dbReference>
<feature type="compositionally biased region" description="Basic and acidic residues" evidence="2">
    <location>
        <begin position="326"/>
        <end position="344"/>
    </location>
</feature>
<dbReference type="Pfam" id="PF01844">
    <property type="entry name" value="HNH"/>
    <property type="match status" value="1"/>
</dbReference>
<dbReference type="Gene3D" id="1.10.30.50">
    <property type="match status" value="1"/>
</dbReference>
<dbReference type="CDD" id="cd00085">
    <property type="entry name" value="HNHc"/>
    <property type="match status" value="1"/>
</dbReference>
<evidence type="ECO:0000313" key="4">
    <source>
        <dbReference type="EMBL" id="QDC25007.1"/>
    </source>
</evidence>
<dbReference type="SMART" id="SM00507">
    <property type="entry name" value="HNHc"/>
    <property type="match status" value="1"/>
</dbReference>
<name>A0A5B8C4C5_9MICO</name>
<dbReference type="GO" id="GO:0004519">
    <property type="term" value="F:endonuclease activity"/>
    <property type="evidence" value="ECO:0007669"/>
    <property type="project" value="InterPro"/>
</dbReference>
<dbReference type="Proteomes" id="UP000314616">
    <property type="component" value="Chromosome"/>
</dbReference>
<feature type="region of interest" description="Disordered" evidence="2">
    <location>
        <begin position="605"/>
        <end position="639"/>
    </location>
</feature>
<feature type="compositionally biased region" description="Low complexity" evidence="2">
    <location>
        <begin position="361"/>
        <end position="370"/>
    </location>
</feature>
<dbReference type="Pfam" id="PF02720">
    <property type="entry name" value="DUF222"/>
    <property type="match status" value="1"/>
</dbReference>
<evidence type="ECO:0000259" key="3">
    <source>
        <dbReference type="SMART" id="SM00507"/>
    </source>
</evidence>
<dbReference type="EMBL" id="CP040915">
    <property type="protein sequence ID" value="QDC25007.1"/>
    <property type="molecule type" value="Genomic_DNA"/>
</dbReference>
<feature type="compositionally biased region" description="Pro residues" evidence="2">
    <location>
        <begin position="378"/>
        <end position="387"/>
    </location>
</feature>
<comment type="similarity">
    <text evidence="1">Belongs to the Rv1128c/1148c/1588c/1702c/1945/3466 family.</text>
</comment>
<protein>
    <submittedName>
        <fullName evidence="4">DUF222 domain-containing protein</fullName>
    </submittedName>
</protein>
<sequence length="639" mass="67243">MIWWSRRQPPPPPPPPSRPLSPPLLVGAPARSWPRAWPRRSQRGGSRRRRRPRRGWPGSWTRRRSCSAAARLAVLDPVEPFGQDLSDLVELAAQWSRVIGYAHARRADAVAALVTGFLDDLGTGTATLAATTELAMRLGVTRQSAAKVVSTALAISGPLAATGQALANGHLDARKAEMIATALEHQPYPVCEAVQDAVLPTAAGRTHPQLAQDLTKALIAADHHAAQARHRTARDGRRVNHPRHLPDGMASIFAVLPAPDALALDLALDAAARSAKAGGDGRTLDQLRADILAAIGADALIQGGFGAPTPARTPIPVPPAPPVDTPIRRPAPDPSDQHLDREAAETTDPAPDEPAAPPVNAPVDAVGPADAPDDADLPAPPTGPPPDQRPDADGVPDAVPPPDVDNVPDAIPRDADAPPSAPAPPDTTDPPGSVDPPGTDPPPPRAWIPLGLLGGVPVRVNVTVPMATLLGGDEPGTLHGYGPIDPATARALALGGTWRRLVTDPLSGTVLDLGRTRYRPPTDLAELIRARDKTCFRPGCGAHADGCHLDHTIPAAHGGPTADTNLAPACTTDHTLKTLGDFYVRQIHPGVFDWLSRRTARTYRREADGTTTPIHPRTGQSLTSSTWTPDYANDEPPPF</sequence>
<feature type="region of interest" description="Disordered" evidence="2">
    <location>
        <begin position="1"/>
        <end position="60"/>
    </location>
</feature>
<feature type="region of interest" description="Disordered" evidence="2">
    <location>
        <begin position="306"/>
        <end position="447"/>
    </location>
</feature>
<gene>
    <name evidence="4" type="ORF">FE374_10665</name>
</gene>
<feature type="compositionally biased region" description="Pro residues" evidence="2">
    <location>
        <begin position="311"/>
        <end position="324"/>
    </location>
</feature>
<reference evidence="4 5" key="1">
    <citation type="submission" date="2019-05" db="EMBL/GenBank/DDBJ databases">
        <title>Georgenia *** sp. nov., and Georgenia *** sp. nov., isolated from the intestinal contents of plateau pika (Ochotona curzoniae) in the Qinghai-Tibet plateau of China.</title>
        <authorList>
            <person name="Tian Z."/>
        </authorList>
    </citation>
    <scope>NUCLEOTIDE SEQUENCE [LARGE SCALE GENOMIC DNA]</scope>
    <source>
        <strain evidence="4 5">Z443</strain>
    </source>
</reference>
<evidence type="ECO:0000256" key="1">
    <source>
        <dbReference type="ARBA" id="ARBA00023450"/>
    </source>
</evidence>
<dbReference type="KEGG" id="gyu:FE374_10665"/>
<feature type="compositionally biased region" description="Polar residues" evidence="2">
    <location>
        <begin position="609"/>
        <end position="628"/>
    </location>
</feature>
<feature type="compositionally biased region" description="Pro residues" evidence="2">
    <location>
        <begin position="8"/>
        <end position="22"/>
    </location>
</feature>
<dbReference type="GO" id="GO:0003676">
    <property type="term" value="F:nucleic acid binding"/>
    <property type="evidence" value="ECO:0007669"/>
    <property type="project" value="InterPro"/>
</dbReference>
<feature type="compositionally biased region" description="Low complexity" evidence="2">
    <location>
        <begin position="23"/>
        <end position="36"/>
    </location>
</feature>
<dbReference type="AlphaFoldDB" id="A0A5B8C4C5"/>
<proteinExistence type="inferred from homology"/>
<evidence type="ECO:0000313" key="5">
    <source>
        <dbReference type="Proteomes" id="UP000314616"/>
    </source>
</evidence>
<dbReference type="GO" id="GO:0008270">
    <property type="term" value="F:zinc ion binding"/>
    <property type="evidence" value="ECO:0007669"/>
    <property type="project" value="InterPro"/>
</dbReference>
<feature type="domain" description="HNH nuclease" evidence="3">
    <location>
        <begin position="523"/>
        <end position="575"/>
    </location>
</feature>
<dbReference type="InterPro" id="IPR003870">
    <property type="entry name" value="DUF222"/>
</dbReference>
<dbReference type="InterPro" id="IPR002711">
    <property type="entry name" value="HNH"/>
</dbReference>
<evidence type="ECO:0000256" key="2">
    <source>
        <dbReference type="SAM" id="MobiDB-lite"/>
    </source>
</evidence>
<dbReference type="OrthoDB" id="5140334at2"/>
<feature type="compositionally biased region" description="Pro residues" evidence="2">
    <location>
        <begin position="419"/>
        <end position="428"/>
    </location>
</feature>
<accession>A0A5B8C4C5</accession>